<gene>
    <name evidence="1" type="ORF">EZS28_055369</name>
</gene>
<proteinExistence type="predicted"/>
<organism evidence="1 2">
    <name type="scientific">Streblomastix strix</name>
    <dbReference type="NCBI Taxonomy" id="222440"/>
    <lineage>
        <taxon>Eukaryota</taxon>
        <taxon>Metamonada</taxon>
        <taxon>Preaxostyla</taxon>
        <taxon>Oxymonadida</taxon>
        <taxon>Streblomastigidae</taxon>
        <taxon>Streblomastix</taxon>
    </lineage>
</organism>
<evidence type="ECO:0008006" key="3">
    <source>
        <dbReference type="Google" id="ProtNLM"/>
    </source>
</evidence>
<comment type="caution">
    <text evidence="1">The sequence shown here is derived from an EMBL/GenBank/DDBJ whole genome shotgun (WGS) entry which is preliminary data.</text>
</comment>
<feature type="non-terminal residue" evidence="1">
    <location>
        <position position="71"/>
    </location>
</feature>
<dbReference type="OrthoDB" id="7699712at2759"/>
<dbReference type="AlphaFoldDB" id="A0A5J4Q271"/>
<name>A0A5J4Q271_9EUKA</name>
<reference evidence="1 2" key="1">
    <citation type="submission" date="2019-03" db="EMBL/GenBank/DDBJ databases">
        <title>Single cell metagenomics reveals metabolic interactions within the superorganism composed of flagellate Streblomastix strix and complex community of Bacteroidetes bacteria on its surface.</title>
        <authorList>
            <person name="Treitli S.C."/>
            <person name="Kolisko M."/>
            <person name="Husnik F."/>
            <person name="Keeling P."/>
            <person name="Hampl V."/>
        </authorList>
    </citation>
    <scope>NUCLEOTIDE SEQUENCE [LARGE SCALE GENOMIC DNA]</scope>
    <source>
        <strain evidence="1">ST1C</strain>
    </source>
</reference>
<accession>A0A5J4Q271</accession>
<dbReference type="EMBL" id="SNRW01047282">
    <property type="protein sequence ID" value="KAA6315757.1"/>
    <property type="molecule type" value="Genomic_DNA"/>
</dbReference>
<evidence type="ECO:0000313" key="2">
    <source>
        <dbReference type="Proteomes" id="UP000324800"/>
    </source>
</evidence>
<dbReference type="Proteomes" id="UP000324800">
    <property type="component" value="Unassembled WGS sequence"/>
</dbReference>
<sequence>MTSTIRRAGISEPYTGPTIRHAMMTQRRNVGASQTEANAFTRHSLTSIVIDIYYNKPVDRDLASMLIENEE</sequence>
<protein>
    <recommendedName>
        <fullName evidence="3">Tyr recombinase domain-containing protein</fullName>
    </recommendedName>
</protein>
<evidence type="ECO:0000313" key="1">
    <source>
        <dbReference type="EMBL" id="KAA6315757.1"/>
    </source>
</evidence>